<evidence type="ECO:0000313" key="2">
    <source>
        <dbReference type="EMBL" id="MDR6598744.1"/>
    </source>
</evidence>
<dbReference type="RefSeq" id="WP_310313835.1">
    <property type="nucleotide sequence ID" value="NZ_BAAAXB010000001.1"/>
</dbReference>
<proteinExistence type="predicted"/>
<dbReference type="EMBL" id="JAVDSG010000001">
    <property type="protein sequence ID" value="MDR6598744.1"/>
    <property type="molecule type" value="Genomic_DNA"/>
</dbReference>
<comment type="caution">
    <text evidence="2">The sequence shown here is derived from an EMBL/GenBank/DDBJ whole genome shotgun (WGS) entry which is preliminary data.</text>
</comment>
<gene>
    <name evidence="2" type="ORF">J2S66_007128</name>
</gene>
<accession>A0ABU1Q7A3</accession>
<keyword evidence="3" id="KW-1185">Reference proteome</keyword>
<evidence type="ECO:0000256" key="1">
    <source>
        <dbReference type="SAM" id="MobiDB-lite"/>
    </source>
</evidence>
<dbReference type="Proteomes" id="UP001268819">
    <property type="component" value="Unassembled WGS sequence"/>
</dbReference>
<reference evidence="2 3" key="1">
    <citation type="submission" date="2023-07" db="EMBL/GenBank/DDBJ databases">
        <title>Sequencing the genomes of 1000 actinobacteria strains.</title>
        <authorList>
            <person name="Klenk H.-P."/>
        </authorList>
    </citation>
    <scope>NUCLEOTIDE SEQUENCE [LARGE SCALE GENOMIC DNA]</scope>
    <source>
        <strain evidence="2 3">DSM 43749</strain>
    </source>
</reference>
<feature type="region of interest" description="Disordered" evidence="1">
    <location>
        <begin position="20"/>
        <end position="45"/>
    </location>
</feature>
<sequence length="45" mass="4715">MLTRRLRKLGQPLERLEEVGPVGEDLTGLDVAGPAAHPRGSGHGA</sequence>
<protein>
    <submittedName>
        <fullName evidence="2">Uncharacterized protein</fullName>
    </submittedName>
</protein>
<organism evidence="2 3">
    <name type="scientific">Saccharothrix longispora</name>
    <dbReference type="NCBI Taxonomy" id="33920"/>
    <lineage>
        <taxon>Bacteria</taxon>
        <taxon>Bacillati</taxon>
        <taxon>Actinomycetota</taxon>
        <taxon>Actinomycetes</taxon>
        <taxon>Pseudonocardiales</taxon>
        <taxon>Pseudonocardiaceae</taxon>
        <taxon>Saccharothrix</taxon>
    </lineage>
</organism>
<name>A0ABU1Q7A3_9PSEU</name>
<evidence type="ECO:0000313" key="3">
    <source>
        <dbReference type="Proteomes" id="UP001268819"/>
    </source>
</evidence>